<dbReference type="Pfam" id="PF01947">
    <property type="entry name" value="Rv2949c-like"/>
    <property type="match status" value="1"/>
</dbReference>
<dbReference type="SUPFAM" id="SSF64288">
    <property type="entry name" value="Chorismate lyase-like"/>
    <property type="match status" value="1"/>
</dbReference>
<name>A0A086MU59_9ACTN</name>
<dbReference type="HOGENOM" id="CLU_1481229_0_0_11"/>
<reference evidence="1 2" key="1">
    <citation type="submission" date="2014-05" db="EMBL/GenBank/DDBJ databases">
        <title>Complete genome sequence of the Streptomyces mutabilis TRM45540.</title>
        <authorList>
            <person name="Luo X."/>
            <person name="Zhang L."/>
        </authorList>
    </citation>
    <scope>NUCLEOTIDE SEQUENCE [LARGE SCALE GENOMIC DNA]</scope>
    <source>
        <strain evidence="1 2">TRM45540</strain>
    </source>
</reference>
<dbReference type="RefSeq" id="WP_043382663.1">
    <property type="nucleotide sequence ID" value="NZ_KN039947.1"/>
</dbReference>
<keyword evidence="2" id="KW-1185">Reference proteome</keyword>
<protein>
    <recommendedName>
        <fullName evidence="3">Chorismate lyase</fullName>
    </recommendedName>
</protein>
<evidence type="ECO:0000313" key="2">
    <source>
        <dbReference type="Proteomes" id="UP000029095"/>
    </source>
</evidence>
<accession>A0A086MU59</accession>
<gene>
    <name evidence="1" type="ORF">FM21_30255</name>
</gene>
<evidence type="ECO:0000313" key="1">
    <source>
        <dbReference type="EMBL" id="KFG72427.1"/>
    </source>
</evidence>
<dbReference type="InterPro" id="IPR028978">
    <property type="entry name" value="Chorismate_lyase_/UTRA_dom_sf"/>
</dbReference>
<organism evidence="1 2">
    <name type="scientific">Streptomyces mutabilis</name>
    <dbReference type="NCBI Taxonomy" id="67332"/>
    <lineage>
        <taxon>Bacteria</taxon>
        <taxon>Bacillati</taxon>
        <taxon>Actinomycetota</taxon>
        <taxon>Actinomycetes</taxon>
        <taxon>Kitasatosporales</taxon>
        <taxon>Streptomycetaceae</taxon>
        <taxon>Streptomyces</taxon>
    </lineage>
</organism>
<dbReference type="EMBL" id="JNFQ01000003">
    <property type="protein sequence ID" value="KFG72427.1"/>
    <property type="molecule type" value="Genomic_DNA"/>
</dbReference>
<dbReference type="AlphaFoldDB" id="A0A086MU59"/>
<dbReference type="STRING" id="1915400.FM21_30255"/>
<dbReference type="Gene3D" id="3.40.1410.10">
    <property type="entry name" value="Chorismate lyase-like"/>
    <property type="match status" value="1"/>
</dbReference>
<proteinExistence type="predicted"/>
<comment type="caution">
    <text evidence="1">The sequence shown here is derived from an EMBL/GenBank/DDBJ whole genome shotgun (WGS) entry which is preliminary data.</text>
</comment>
<sequence>MLKYEAPVLSKFFLSQKETDQSLADLGDDDRLFPAYRAVMVSDGTLTQMLSALHLEDIVTRCEENDEGLPDPEQRSWLEIGGEPCIRRRVTLNGASSGRTYVRALSYLYPPRLPAPFLEELSRPGSSLGTQILRSRIPSRRELIWVRRGADSVYSRLYRIIVQDRPAILIQEDFVDIGAPSQ</sequence>
<dbReference type="Proteomes" id="UP000029095">
    <property type="component" value="Unassembled WGS sequence"/>
</dbReference>
<evidence type="ECO:0008006" key="3">
    <source>
        <dbReference type="Google" id="ProtNLM"/>
    </source>
</evidence>
<dbReference type="InterPro" id="IPR002800">
    <property type="entry name" value="Rv2949c-like"/>
</dbReference>